<feature type="region of interest" description="Disordered" evidence="1">
    <location>
        <begin position="1"/>
        <end position="29"/>
    </location>
</feature>
<feature type="non-terminal residue" evidence="2">
    <location>
        <position position="1"/>
    </location>
</feature>
<feature type="compositionally biased region" description="Polar residues" evidence="1">
    <location>
        <begin position="108"/>
        <end position="117"/>
    </location>
</feature>
<evidence type="ECO:0000256" key="1">
    <source>
        <dbReference type="SAM" id="MobiDB-lite"/>
    </source>
</evidence>
<sequence>TRGLSGSSNKLQTTFRNSTGFPDGRFSSSKCLSANLRGTSIENRDHSDPRTSQDIQVCSGLGTFGSAHGHLDPPLRSPTNPTLHCAVTGASVPSHSPETAAAVPSPGSPTHNVQPESCDSHGRFPDSFPCASRLVHAMMGNDLDQSGRGSLGRGLGHGTHSQVSRERDPSESGPEKFSRLTRAMEAHGPPWRSVAESFLGPYGSGEPSSASKRIDSRALFNSLPFESMPSLLFSV</sequence>
<dbReference type="AlphaFoldDB" id="A0A2I0J855"/>
<accession>A0A2I0J855</accession>
<feature type="region of interest" description="Disordered" evidence="1">
    <location>
        <begin position="89"/>
        <end position="118"/>
    </location>
</feature>
<keyword evidence="3" id="KW-1185">Reference proteome</keyword>
<reference evidence="2 3" key="1">
    <citation type="submission" date="2017-11" db="EMBL/GenBank/DDBJ databases">
        <title>De-novo sequencing of pomegranate (Punica granatum L.) genome.</title>
        <authorList>
            <person name="Akparov Z."/>
            <person name="Amiraslanov A."/>
            <person name="Hajiyeva S."/>
            <person name="Abbasov M."/>
            <person name="Kaur K."/>
            <person name="Hamwieh A."/>
            <person name="Solovyev V."/>
            <person name="Salamov A."/>
            <person name="Braich B."/>
            <person name="Kosarev P."/>
            <person name="Mahmoud A."/>
            <person name="Hajiyev E."/>
            <person name="Babayeva S."/>
            <person name="Izzatullayeva V."/>
            <person name="Mammadov A."/>
            <person name="Mammadov A."/>
            <person name="Sharifova S."/>
            <person name="Ojaghi J."/>
            <person name="Eynullazada K."/>
            <person name="Bayramov B."/>
            <person name="Abdulazimova A."/>
            <person name="Shahmuradov I."/>
        </authorList>
    </citation>
    <scope>NUCLEOTIDE SEQUENCE [LARGE SCALE GENOMIC DNA]</scope>
    <source>
        <strain evidence="3">cv. AG2017</strain>
        <tissue evidence="2">Leaf</tissue>
    </source>
</reference>
<evidence type="ECO:0000313" key="3">
    <source>
        <dbReference type="Proteomes" id="UP000233551"/>
    </source>
</evidence>
<organism evidence="2 3">
    <name type="scientific">Punica granatum</name>
    <name type="common">Pomegranate</name>
    <dbReference type="NCBI Taxonomy" id="22663"/>
    <lineage>
        <taxon>Eukaryota</taxon>
        <taxon>Viridiplantae</taxon>
        <taxon>Streptophyta</taxon>
        <taxon>Embryophyta</taxon>
        <taxon>Tracheophyta</taxon>
        <taxon>Spermatophyta</taxon>
        <taxon>Magnoliopsida</taxon>
        <taxon>eudicotyledons</taxon>
        <taxon>Gunneridae</taxon>
        <taxon>Pentapetalae</taxon>
        <taxon>rosids</taxon>
        <taxon>malvids</taxon>
        <taxon>Myrtales</taxon>
        <taxon>Lythraceae</taxon>
        <taxon>Punica</taxon>
    </lineage>
</organism>
<dbReference type="Proteomes" id="UP000233551">
    <property type="component" value="Unassembled WGS sequence"/>
</dbReference>
<protein>
    <submittedName>
        <fullName evidence="2">Uncharacterized protein</fullName>
    </submittedName>
</protein>
<feature type="compositionally biased region" description="Basic and acidic residues" evidence="1">
    <location>
        <begin position="163"/>
        <end position="185"/>
    </location>
</feature>
<evidence type="ECO:0000313" key="2">
    <source>
        <dbReference type="EMBL" id="PKI52417.1"/>
    </source>
</evidence>
<name>A0A2I0J855_PUNGR</name>
<gene>
    <name evidence="2" type="ORF">CRG98_027198</name>
</gene>
<feature type="region of interest" description="Disordered" evidence="1">
    <location>
        <begin position="141"/>
        <end position="213"/>
    </location>
</feature>
<proteinExistence type="predicted"/>
<comment type="caution">
    <text evidence="2">The sequence shown here is derived from an EMBL/GenBank/DDBJ whole genome shotgun (WGS) entry which is preliminary data.</text>
</comment>
<dbReference type="EMBL" id="PGOL01001935">
    <property type="protein sequence ID" value="PKI52417.1"/>
    <property type="molecule type" value="Genomic_DNA"/>
</dbReference>